<evidence type="ECO:0000313" key="3">
    <source>
        <dbReference type="Proteomes" id="UP001154114"/>
    </source>
</evidence>
<sequence>MVGLNVVFLHSALVAAFVLSVSCITQEDALAMEKTIKPITKKCLEECGLDELKEVRGDLDSCFKKCAAKKLKVLDDNNQLDRKVLHELFVTHISKEVEATFRQRQFEECYDEQNGSVAEDSEAEIKRINIMMECLSALF</sequence>
<protein>
    <submittedName>
        <fullName evidence="2">Uncharacterized protein</fullName>
    </submittedName>
</protein>
<feature type="signal peptide" evidence="1">
    <location>
        <begin position="1"/>
        <end position="23"/>
    </location>
</feature>
<dbReference type="OrthoDB" id="8014875at2759"/>
<evidence type="ECO:0000256" key="1">
    <source>
        <dbReference type="SAM" id="SignalP"/>
    </source>
</evidence>
<dbReference type="Pfam" id="PF01395">
    <property type="entry name" value="PBP_GOBP"/>
    <property type="match status" value="1"/>
</dbReference>
<dbReference type="AlphaFoldDB" id="A0A9P0FW83"/>
<feature type="chain" id="PRO_5040185938" evidence="1">
    <location>
        <begin position="24"/>
        <end position="139"/>
    </location>
</feature>
<keyword evidence="1" id="KW-0732">Signal</keyword>
<accession>A0A9P0FW83</accession>
<proteinExistence type="predicted"/>
<keyword evidence="3" id="KW-1185">Reference proteome</keyword>
<dbReference type="Gene3D" id="1.10.238.20">
    <property type="entry name" value="Pheromone/general odorant binding protein domain"/>
    <property type="match status" value="1"/>
</dbReference>
<dbReference type="InterPro" id="IPR006170">
    <property type="entry name" value="PBP/GOBP"/>
</dbReference>
<organism evidence="2 3">
    <name type="scientific">Chrysodeixis includens</name>
    <name type="common">Soybean looper</name>
    <name type="synonym">Pseudoplusia includens</name>
    <dbReference type="NCBI Taxonomy" id="689277"/>
    <lineage>
        <taxon>Eukaryota</taxon>
        <taxon>Metazoa</taxon>
        <taxon>Ecdysozoa</taxon>
        <taxon>Arthropoda</taxon>
        <taxon>Hexapoda</taxon>
        <taxon>Insecta</taxon>
        <taxon>Pterygota</taxon>
        <taxon>Neoptera</taxon>
        <taxon>Endopterygota</taxon>
        <taxon>Lepidoptera</taxon>
        <taxon>Glossata</taxon>
        <taxon>Ditrysia</taxon>
        <taxon>Noctuoidea</taxon>
        <taxon>Noctuidae</taxon>
        <taxon>Plusiinae</taxon>
        <taxon>Chrysodeixis</taxon>
    </lineage>
</organism>
<dbReference type="EMBL" id="LR824010">
    <property type="protein sequence ID" value="CAH0625401.1"/>
    <property type="molecule type" value="Genomic_DNA"/>
</dbReference>
<reference evidence="2" key="1">
    <citation type="submission" date="2021-12" db="EMBL/GenBank/DDBJ databases">
        <authorList>
            <person name="King R."/>
        </authorList>
    </citation>
    <scope>NUCLEOTIDE SEQUENCE</scope>
</reference>
<dbReference type="InterPro" id="IPR036728">
    <property type="entry name" value="PBP_GOBP_sf"/>
</dbReference>
<dbReference type="Proteomes" id="UP001154114">
    <property type="component" value="Chromosome 7"/>
</dbReference>
<gene>
    <name evidence="2" type="ORF">CINC_LOCUS12015</name>
</gene>
<dbReference type="GO" id="GO:0005549">
    <property type="term" value="F:odorant binding"/>
    <property type="evidence" value="ECO:0007669"/>
    <property type="project" value="InterPro"/>
</dbReference>
<dbReference type="SUPFAM" id="SSF47565">
    <property type="entry name" value="Insect pheromone/odorant-binding proteins"/>
    <property type="match status" value="1"/>
</dbReference>
<evidence type="ECO:0000313" key="2">
    <source>
        <dbReference type="EMBL" id="CAH0625401.1"/>
    </source>
</evidence>
<name>A0A9P0FW83_CHRIL</name>